<keyword evidence="3" id="KW-0804">Transcription</keyword>
<keyword evidence="1" id="KW-0805">Transcription regulation</keyword>
<comment type="caution">
    <text evidence="6">The sequence shown here is derived from an EMBL/GenBank/DDBJ whole genome shotgun (WGS) entry which is preliminary data.</text>
</comment>
<dbReference type="Proteomes" id="UP001598019">
    <property type="component" value="Unassembled WGS sequence"/>
</dbReference>
<evidence type="ECO:0000259" key="5">
    <source>
        <dbReference type="PROSITE" id="PS01124"/>
    </source>
</evidence>
<dbReference type="PROSITE" id="PS01124">
    <property type="entry name" value="HTH_ARAC_FAMILY_2"/>
    <property type="match status" value="1"/>
</dbReference>
<protein>
    <submittedName>
        <fullName evidence="6">AraC family transcriptional regulator</fullName>
    </submittedName>
</protein>
<dbReference type="PROSITE" id="PS00041">
    <property type="entry name" value="HTH_ARAC_FAMILY_1"/>
    <property type="match status" value="1"/>
</dbReference>
<dbReference type="InterPro" id="IPR018060">
    <property type="entry name" value="HTH_AraC"/>
</dbReference>
<gene>
    <name evidence="6" type="ORF">SKC37_06650</name>
</gene>
<evidence type="ECO:0000256" key="4">
    <source>
        <dbReference type="SAM" id="Phobius"/>
    </source>
</evidence>
<organism evidence="6 7">
    <name type="scientific">Aquirufa esocilacus</name>
    <dbReference type="NCBI Taxonomy" id="3096513"/>
    <lineage>
        <taxon>Bacteria</taxon>
        <taxon>Pseudomonadati</taxon>
        <taxon>Bacteroidota</taxon>
        <taxon>Cytophagia</taxon>
        <taxon>Cytophagales</taxon>
        <taxon>Flectobacillaceae</taxon>
        <taxon>Aquirufa</taxon>
    </lineage>
</organism>
<dbReference type="InterPro" id="IPR009057">
    <property type="entry name" value="Homeodomain-like_sf"/>
</dbReference>
<feature type="transmembrane region" description="Helical" evidence="4">
    <location>
        <begin position="43"/>
        <end position="65"/>
    </location>
</feature>
<name>A0ABW6DNI9_9BACT</name>
<keyword evidence="4" id="KW-1133">Transmembrane helix</keyword>
<dbReference type="PANTHER" id="PTHR43280:SF2">
    <property type="entry name" value="HTH-TYPE TRANSCRIPTIONAL REGULATOR EXSA"/>
    <property type="match status" value="1"/>
</dbReference>
<sequence>MMIILAICIIPAVLLVAYSSYKASINANEFTFAYANIAFKNNSYFYLFTLIMPISFFLSPSMLYGESDSRNKLDRIYNDLKILLSSENGGGQKTIPKSDDLNRIIFFMEDSKPYLKNNFSLHDISRAINIPHVRVTNCFNKQLKISFPIYRNRLRVQYATSMLRDGAHLHMSIEGIAMKSGFKSASTFYLAFKAEYGVTPIDWIKENL</sequence>
<reference evidence="6 7" key="1">
    <citation type="submission" date="2024-03" db="EMBL/GenBank/DDBJ databases">
        <title>Aquirufa genome sequencing.</title>
        <authorList>
            <person name="Pitt A."/>
            <person name="Hahn M.W."/>
        </authorList>
    </citation>
    <scope>NUCLEOTIDE SEQUENCE [LARGE SCALE GENOMIC DNA]</scope>
    <source>
        <strain evidence="6 7">HETE-83D</strain>
    </source>
</reference>
<dbReference type="InterPro" id="IPR018062">
    <property type="entry name" value="HTH_AraC-typ_CS"/>
</dbReference>
<evidence type="ECO:0000256" key="3">
    <source>
        <dbReference type="ARBA" id="ARBA00023163"/>
    </source>
</evidence>
<feature type="domain" description="HTH araC/xylS-type" evidence="5">
    <location>
        <begin position="102"/>
        <end position="206"/>
    </location>
</feature>
<evidence type="ECO:0000256" key="2">
    <source>
        <dbReference type="ARBA" id="ARBA00023125"/>
    </source>
</evidence>
<evidence type="ECO:0000313" key="7">
    <source>
        <dbReference type="Proteomes" id="UP001598019"/>
    </source>
</evidence>
<dbReference type="EMBL" id="JBBKXX010000002">
    <property type="protein sequence ID" value="MFD3408327.1"/>
    <property type="molecule type" value="Genomic_DNA"/>
</dbReference>
<accession>A0ABW6DNI9</accession>
<keyword evidence="4" id="KW-0472">Membrane</keyword>
<keyword evidence="4" id="KW-0812">Transmembrane</keyword>
<proteinExistence type="predicted"/>
<dbReference type="PANTHER" id="PTHR43280">
    <property type="entry name" value="ARAC-FAMILY TRANSCRIPTIONAL REGULATOR"/>
    <property type="match status" value="1"/>
</dbReference>
<dbReference type="Gene3D" id="1.10.10.60">
    <property type="entry name" value="Homeodomain-like"/>
    <property type="match status" value="1"/>
</dbReference>
<dbReference type="RefSeq" id="WP_377980723.1">
    <property type="nucleotide sequence ID" value="NZ_JBBKXX010000002.1"/>
</dbReference>
<keyword evidence="2" id="KW-0238">DNA-binding</keyword>
<evidence type="ECO:0000313" key="6">
    <source>
        <dbReference type="EMBL" id="MFD3408327.1"/>
    </source>
</evidence>
<evidence type="ECO:0000256" key="1">
    <source>
        <dbReference type="ARBA" id="ARBA00023015"/>
    </source>
</evidence>
<keyword evidence="7" id="KW-1185">Reference proteome</keyword>
<dbReference type="Pfam" id="PF12833">
    <property type="entry name" value="HTH_18"/>
    <property type="match status" value="1"/>
</dbReference>
<dbReference type="SMART" id="SM00342">
    <property type="entry name" value="HTH_ARAC"/>
    <property type="match status" value="1"/>
</dbReference>
<dbReference type="SUPFAM" id="SSF46689">
    <property type="entry name" value="Homeodomain-like"/>
    <property type="match status" value="1"/>
</dbReference>